<dbReference type="PROSITE" id="PS00893">
    <property type="entry name" value="NUDIX_BOX"/>
    <property type="match status" value="1"/>
</dbReference>
<dbReference type="PANTHER" id="PTHR11839">
    <property type="entry name" value="UDP/ADP-SUGAR PYROPHOSPHATASE"/>
    <property type="match status" value="1"/>
</dbReference>
<gene>
    <name evidence="5" type="ORF">A2Y57_01000</name>
</gene>
<dbReference type="CDD" id="cd03424">
    <property type="entry name" value="NUDIX_ADPRase_Nudt5_UGPPase_Nudt14"/>
    <property type="match status" value="1"/>
</dbReference>
<dbReference type="GO" id="GO:0005829">
    <property type="term" value="C:cytosol"/>
    <property type="evidence" value="ECO:0007669"/>
    <property type="project" value="TreeGrafter"/>
</dbReference>
<evidence type="ECO:0000256" key="3">
    <source>
        <dbReference type="RuleBase" id="RU003476"/>
    </source>
</evidence>
<reference evidence="5 6" key="1">
    <citation type="journal article" date="2016" name="Nat. Commun.">
        <title>Thousands of microbial genomes shed light on interconnected biogeochemical processes in an aquifer system.</title>
        <authorList>
            <person name="Anantharaman K."/>
            <person name="Brown C.T."/>
            <person name="Hug L.A."/>
            <person name="Sharon I."/>
            <person name="Castelle C.J."/>
            <person name="Probst A.J."/>
            <person name="Thomas B.C."/>
            <person name="Singh A."/>
            <person name="Wilkins M.J."/>
            <person name="Karaoz U."/>
            <person name="Brodie E.L."/>
            <person name="Williams K.H."/>
            <person name="Hubbard S.S."/>
            <person name="Banfield J.F."/>
        </authorList>
    </citation>
    <scope>NUCLEOTIDE SEQUENCE [LARGE SCALE GENOMIC DNA]</scope>
</reference>
<evidence type="ECO:0000259" key="4">
    <source>
        <dbReference type="PROSITE" id="PS51462"/>
    </source>
</evidence>
<dbReference type="PANTHER" id="PTHR11839:SF18">
    <property type="entry name" value="NUDIX HYDROLASE DOMAIN-CONTAINING PROTEIN"/>
    <property type="match status" value="1"/>
</dbReference>
<dbReference type="PRINTS" id="PR00502">
    <property type="entry name" value="NUDIXFAMILY"/>
</dbReference>
<dbReference type="GO" id="GO:0016462">
    <property type="term" value="F:pyrophosphatase activity"/>
    <property type="evidence" value="ECO:0007669"/>
    <property type="project" value="UniProtKB-ARBA"/>
</dbReference>
<comment type="similarity">
    <text evidence="3">Belongs to the Nudix hydrolase family.</text>
</comment>
<dbReference type="InterPro" id="IPR000086">
    <property type="entry name" value="NUDIX_hydrolase_dom"/>
</dbReference>
<accession>A0A1G1WB13</accession>
<dbReference type="InterPro" id="IPR020476">
    <property type="entry name" value="Nudix_hydrolase"/>
</dbReference>
<dbReference type="Proteomes" id="UP000177103">
    <property type="component" value="Unassembled WGS sequence"/>
</dbReference>
<organism evidence="5 6">
    <name type="scientific">Candidatus Woykebacteria bacterium RBG_13_40_7b</name>
    <dbReference type="NCBI Taxonomy" id="1802594"/>
    <lineage>
        <taxon>Bacteria</taxon>
        <taxon>Candidatus Woykeibacteriota</taxon>
    </lineage>
</organism>
<evidence type="ECO:0000313" key="6">
    <source>
        <dbReference type="Proteomes" id="UP000177103"/>
    </source>
</evidence>
<protein>
    <recommendedName>
        <fullName evidence="4">Nudix hydrolase domain-containing protein</fullName>
    </recommendedName>
</protein>
<dbReference type="AlphaFoldDB" id="A0A1G1WB13"/>
<dbReference type="GO" id="GO:0006753">
    <property type="term" value="P:nucleoside phosphate metabolic process"/>
    <property type="evidence" value="ECO:0007669"/>
    <property type="project" value="TreeGrafter"/>
</dbReference>
<proteinExistence type="inferred from homology"/>
<evidence type="ECO:0000256" key="2">
    <source>
        <dbReference type="ARBA" id="ARBA00022801"/>
    </source>
</evidence>
<comment type="cofactor">
    <cofactor evidence="1">
        <name>Mg(2+)</name>
        <dbReference type="ChEBI" id="CHEBI:18420"/>
    </cofactor>
</comment>
<dbReference type="SUPFAM" id="SSF55811">
    <property type="entry name" value="Nudix"/>
    <property type="match status" value="1"/>
</dbReference>
<dbReference type="InterPro" id="IPR015797">
    <property type="entry name" value="NUDIX_hydrolase-like_dom_sf"/>
</dbReference>
<feature type="domain" description="Nudix hydrolase" evidence="4">
    <location>
        <begin position="41"/>
        <end position="169"/>
    </location>
</feature>
<evidence type="ECO:0000256" key="1">
    <source>
        <dbReference type="ARBA" id="ARBA00001946"/>
    </source>
</evidence>
<dbReference type="Gene3D" id="3.90.79.10">
    <property type="entry name" value="Nucleoside Triphosphate Pyrophosphohydrolase"/>
    <property type="match status" value="1"/>
</dbReference>
<name>A0A1G1WB13_9BACT</name>
<comment type="caution">
    <text evidence="5">The sequence shown here is derived from an EMBL/GenBank/DDBJ whole genome shotgun (WGS) entry which is preliminary data.</text>
</comment>
<sequence length="179" mass="20285">MKHGPFEVLNSKEIYKNPWIKVQEDQVIWPDDKKGIFGVVEAKEGATILALTPDDQVYLVKEFHYAQNEYAYEAPSGGIDRGETPLKAAKRELKEETGLTAKKWTYLGFINPMTVFLRSPNHMFLAEELEEGEAAEEEKDLIELKKFPFKKVVKMIDDGEITHSATVVAVLKVAKLKGM</sequence>
<dbReference type="PROSITE" id="PS51462">
    <property type="entry name" value="NUDIX"/>
    <property type="match status" value="1"/>
</dbReference>
<dbReference type="Pfam" id="PF00293">
    <property type="entry name" value="NUDIX"/>
    <property type="match status" value="1"/>
</dbReference>
<evidence type="ECO:0000313" key="5">
    <source>
        <dbReference type="EMBL" id="OGY24863.1"/>
    </source>
</evidence>
<keyword evidence="2 3" id="KW-0378">Hydrolase</keyword>
<dbReference type="GO" id="GO:0019693">
    <property type="term" value="P:ribose phosphate metabolic process"/>
    <property type="evidence" value="ECO:0007669"/>
    <property type="project" value="TreeGrafter"/>
</dbReference>
<dbReference type="InterPro" id="IPR020084">
    <property type="entry name" value="NUDIX_hydrolase_CS"/>
</dbReference>
<dbReference type="EMBL" id="MHCQ01000010">
    <property type="protein sequence ID" value="OGY24863.1"/>
    <property type="molecule type" value="Genomic_DNA"/>
</dbReference>